<evidence type="ECO:0000256" key="1">
    <source>
        <dbReference type="SAM" id="MobiDB-lite"/>
    </source>
</evidence>
<reference evidence="3 4" key="1">
    <citation type="submission" date="2021-04" db="EMBL/GenBank/DDBJ databases">
        <authorList>
            <person name="Pira H."/>
            <person name="Risdian C."/>
            <person name="Wink J."/>
        </authorList>
    </citation>
    <scope>NUCLEOTIDE SEQUENCE [LARGE SCALE GENOMIC DNA]</scope>
    <source>
        <strain evidence="3 4">WH53</strain>
    </source>
</reference>
<evidence type="ECO:0000313" key="3">
    <source>
        <dbReference type="EMBL" id="MBU2710273.1"/>
    </source>
</evidence>
<proteinExistence type="predicted"/>
<dbReference type="RefSeq" id="WP_215818440.1">
    <property type="nucleotide sequence ID" value="NZ_JAGSOY010000006.1"/>
</dbReference>
<dbReference type="Pfam" id="PF10986">
    <property type="entry name" value="ZrgA"/>
    <property type="match status" value="1"/>
</dbReference>
<feature type="chain" id="PRO_5047527223" evidence="2">
    <location>
        <begin position="24"/>
        <end position="194"/>
    </location>
</feature>
<accession>A0ABS5Z892</accession>
<comment type="caution">
    <text evidence="3">The sequence shown here is derived from an EMBL/GenBank/DDBJ whole genome shotgun (WGS) entry which is preliminary data.</text>
</comment>
<sequence>MQTSFKAITSASLLFFLTLPATAEVRQHGAHEHGSATLNIAYVDNTLEVELLSPAMNLIGFEHMPENDEQFKQLNSALSKLKHAHQLFSLPSTCKLKHINFEGELVESLAQSSKSDHPGHDSHKSKDDHDEEEHHHSDIHAHYQFGPCKDINQLNISLIKQFPGLDHVTTQVITSNSQTQLQLNSQQQSVPLNQ</sequence>
<dbReference type="Proteomes" id="UP000690515">
    <property type="component" value="Unassembled WGS sequence"/>
</dbReference>
<feature type="compositionally biased region" description="Basic and acidic residues" evidence="1">
    <location>
        <begin position="114"/>
        <end position="138"/>
    </location>
</feature>
<dbReference type="InterPro" id="IPR021253">
    <property type="entry name" value="ZrgA-like"/>
</dbReference>
<feature type="region of interest" description="Disordered" evidence="1">
    <location>
        <begin position="109"/>
        <end position="138"/>
    </location>
</feature>
<evidence type="ECO:0000313" key="4">
    <source>
        <dbReference type="Proteomes" id="UP000690515"/>
    </source>
</evidence>
<keyword evidence="2" id="KW-0732">Signal</keyword>
<keyword evidence="4" id="KW-1185">Reference proteome</keyword>
<protein>
    <submittedName>
        <fullName evidence="3">DUF2796 domain-containing protein</fullName>
    </submittedName>
</protein>
<feature type="signal peptide" evidence="2">
    <location>
        <begin position="1"/>
        <end position="23"/>
    </location>
</feature>
<dbReference type="EMBL" id="JAGSOY010000006">
    <property type="protein sequence ID" value="MBU2710273.1"/>
    <property type="molecule type" value="Genomic_DNA"/>
</dbReference>
<name>A0ABS5Z892_9GAMM</name>
<gene>
    <name evidence="3" type="ORF">KCG35_04310</name>
</gene>
<evidence type="ECO:0000256" key="2">
    <source>
        <dbReference type="SAM" id="SignalP"/>
    </source>
</evidence>
<organism evidence="3 4">
    <name type="scientific">Zooshikella harenae</name>
    <dbReference type="NCBI Taxonomy" id="2827238"/>
    <lineage>
        <taxon>Bacteria</taxon>
        <taxon>Pseudomonadati</taxon>
        <taxon>Pseudomonadota</taxon>
        <taxon>Gammaproteobacteria</taxon>
        <taxon>Oceanospirillales</taxon>
        <taxon>Zooshikellaceae</taxon>
        <taxon>Zooshikella</taxon>
    </lineage>
</organism>